<organism evidence="1 2">
    <name type="scientific">Angiostrongylus cantonensis</name>
    <name type="common">Rat lungworm</name>
    <dbReference type="NCBI Taxonomy" id="6313"/>
    <lineage>
        <taxon>Eukaryota</taxon>
        <taxon>Metazoa</taxon>
        <taxon>Ecdysozoa</taxon>
        <taxon>Nematoda</taxon>
        <taxon>Chromadorea</taxon>
        <taxon>Rhabditida</taxon>
        <taxon>Rhabditina</taxon>
        <taxon>Rhabditomorpha</taxon>
        <taxon>Strongyloidea</taxon>
        <taxon>Metastrongylidae</taxon>
        <taxon>Angiostrongylus</taxon>
    </lineage>
</organism>
<name>A0A0K0D4H0_ANGCA</name>
<protein>
    <submittedName>
        <fullName evidence="2">Homogentisate 1,2-dioxygenase</fullName>
    </submittedName>
</protein>
<evidence type="ECO:0000313" key="1">
    <source>
        <dbReference type="Proteomes" id="UP000035642"/>
    </source>
</evidence>
<dbReference type="AlphaFoldDB" id="A0A0K0D4H0"/>
<proteinExistence type="predicted"/>
<evidence type="ECO:0000313" key="2">
    <source>
        <dbReference type="WBParaSite" id="ACAC_0000496501-mRNA-1"/>
    </source>
</evidence>
<sequence length="102" mass="11799">LIGAWLYQLAIGFHTPHDVEEKYVVLTGNQELKPLTTKEIDGPQFFVSSTWRLRSHIETDPSLAEHYTNEASFAHCLPDRAFYKDWLLLKRLPVDNNLFLNG</sequence>
<keyword evidence="1" id="KW-1185">Reference proteome</keyword>
<dbReference type="STRING" id="6313.A0A0K0D4H0"/>
<accession>A0A0K0D4H0</accession>
<dbReference type="WBParaSite" id="ACAC_0000496501-mRNA-1">
    <property type="protein sequence ID" value="ACAC_0000496501-mRNA-1"/>
    <property type="gene ID" value="ACAC_0000496501"/>
</dbReference>
<reference evidence="1" key="1">
    <citation type="submission" date="2012-09" db="EMBL/GenBank/DDBJ databases">
        <authorList>
            <person name="Martin A.A."/>
        </authorList>
    </citation>
    <scope>NUCLEOTIDE SEQUENCE</scope>
</reference>
<reference evidence="2" key="2">
    <citation type="submission" date="2017-02" db="UniProtKB">
        <authorList>
            <consortium name="WormBaseParasite"/>
        </authorList>
    </citation>
    <scope>IDENTIFICATION</scope>
</reference>
<dbReference type="Proteomes" id="UP000035642">
    <property type="component" value="Unassembled WGS sequence"/>
</dbReference>